<reference evidence="1" key="1">
    <citation type="submission" date="2022-08" db="UniProtKB">
        <authorList>
            <consortium name="EnsemblMetazoa"/>
        </authorList>
    </citation>
    <scope>IDENTIFICATION</scope>
    <source>
        <strain evidence="1">05x7-T-G4-1.051#20</strain>
    </source>
</reference>
<name>A0A8W8HMI0_MAGGI</name>
<evidence type="ECO:0000313" key="2">
    <source>
        <dbReference type="Proteomes" id="UP000005408"/>
    </source>
</evidence>
<sequence>MSETEEATLTPDEVKNIVSALESLKMKPKADSPEDFIYWMKTAAKLSEKTSADVAGRPVEISSAASPSPQFIKISFFSGDSKSDASYDVWRYEVECLLNESYKPETISHAIRRSLKGEASRVVMHLGAGASTRLDSLIREGDRIKVIEEDIDSTPAHNSLIKIVKLQ</sequence>
<dbReference type="Proteomes" id="UP000005408">
    <property type="component" value="Unassembled WGS sequence"/>
</dbReference>
<dbReference type="AlphaFoldDB" id="A0A8W8HMI0"/>
<keyword evidence="2" id="KW-1185">Reference proteome</keyword>
<protein>
    <submittedName>
        <fullName evidence="1">Uncharacterized protein</fullName>
    </submittedName>
</protein>
<organism evidence="1 2">
    <name type="scientific">Magallana gigas</name>
    <name type="common">Pacific oyster</name>
    <name type="synonym">Crassostrea gigas</name>
    <dbReference type="NCBI Taxonomy" id="29159"/>
    <lineage>
        <taxon>Eukaryota</taxon>
        <taxon>Metazoa</taxon>
        <taxon>Spiralia</taxon>
        <taxon>Lophotrochozoa</taxon>
        <taxon>Mollusca</taxon>
        <taxon>Bivalvia</taxon>
        <taxon>Autobranchia</taxon>
        <taxon>Pteriomorphia</taxon>
        <taxon>Ostreida</taxon>
        <taxon>Ostreoidea</taxon>
        <taxon>Ostreidae</taxon>
        <taxon>Magallana</taxon>
    </lineage>
</organism>
<accession>A0A8W8HMI0</accession>
<dbReference type="EnsemblMetazoa" id="G10265.1">
    <property type="protein sequence ID" value="G10265.1:cds"/>
    <property type="gene ID" value="G10265"/>
</dbReference>
<evidence type="ECO:0000313" key="1">
    <source>
        <dbReference type="EnsemblMetazoa" id="G10265.1:cds"/>
    </source>
</evidence>
<proteinExistence type="predicted"/>